<protein>
    <submittedName>
        <fullName evidence="2">Uncharacterized protein</fullName>
    </submittedName>
</protein>
<comment type="caution">
    <text evidence="2">The sequence shown here is derived from an EMBL/GenBank/DDBJ whole genome shotgun (WGS) entry which is preliminary data.</text>
</comment>
<feature type="transmembrane region" description="Helical" evidence="1">
    <location>
        <begin position="9"/>
        <end position="26"/>
    </location>
</feature>
<dbReference type="AlphaFoldDB" id="A0A953M3W4"/>
<keyword evidence="1" id="KW-0472">Membrane</keyword>
<reference evidence="2" key="2">
    <citation type="submission" date="2021-08" db="EMBL/GenBank/DDBJ databases">
        <authorList>
            <person name="Dalcin Martins P."/>
        </authorList>
    </citation>
    <scope>NUCLEOTIDE SEQUENCE</scope>
    <source>
        <strain evidence="2">MAG_39</strain>
    </source>
</reference>
<evidence type="ECO:0000256" key="1">
    <source>
        <dbReference type="SAM" id="Phobius"/>
    </source>
</evidence>
<proteinExistence type="predicted"/>
<sequence>MFEETRKQIFYILLSLGITAALTFFYQRYFITSIESHYTVLEIKWPDDLNCNNPHPQGIKVLRAFIKNDTDKPLQLVSIDIYGVKNFLGISAAFVDDQATNNSVSLNQHLSLERGYLFLSHLPLLPPRKELGIYVWGSFYDTTYVEVSSENSKNIIKKARIVSGIEEFFARYWRLNLLIEVFVICLIIYYFRVRAFGKKTS</sequence>
<keyword evidence="1" id="KW-1133">Transmembrane helix</keyword>
<dbReference type="Proteomes" id="UP000705867">
    <property type="component" value="Unassembled WGS sequence"/>
</dbReference>
<evidence type="ECO:0000313" key="3">
    <source>
        <dbReference type="Proteomes" id="UP000705867"/>
    </source>
</evidence>
<accession>A0A953M3W4</accession>
<evidence type="ECO:0000313" key="2">
    <source>
        <dbReference type="EMBL" id="MBZ0158461.1"/>
    </source>
</evidence>
<gene>
    <name evidence="2" type="ORF">K8I29_19865</name>
</gene>
<reference evidence="2" key="1">
    <citation type="journal article" date="2021" name="bioRxiv">
        <title>Unraveling nitrogen, sulfur and carbon metabolic pathways and microbial community transcriptional responses to substrate deprivation and toxicity stresses in a bioreactor mimicking anoxic brackish coastal sediment conditions.</title>
        <authorList>
            <person name="Martins P.D."/>
            <person name="Echeveste M.J."/>
            <person name="Arshad A."/>
            <person name="Kurth J."/>
            <person name="Ouboter H."/>
            <person name="Jetten M.S.M."/>
            <person name="Welte C.U."/>
        </authorList>
    </citation>
    <scope>NUCLEOTIDE SEQUENCE</scope>
    <source>
        <strain evidence="2">MAG_39</strain>
    </source>
</reference>
<name>A0A953M3W4_9BACT</name>
<organism evidence="2 3">
    <name type="scientific">Candidatus Nitrobium versatile</name>
    <dbReference type="NCBI Taxonomy" id="2884831"/>
    <lineage>
        <taxon>Bacteria</taxon>
        <taxon>Pseudomonadati</taxon>
        <taxon>Nitrospirota</taxon>
        <taxon>Nitrospiria</taxon>
        <taxon>Nitrospirales</taxon>
        <taxon>Nitrospiraceae</taxon>
        <taxon>Candidatus Nitrobium</taxon>
    </lineage>
</organism>
<feature type="transmembrane region" description="Helical" evidence="1">
    <location>
        <begin position="172"/>
        <end position="191"/>
    </location>
</feature>
<dbReference type="EMBL" id="JAIOIV010000153">
    <property type="protein sequence ID" value="MBZ0158461.1"/>
    <property type="molecule type" value="Genomic_DNA"/>
</dbReference>
<keyword evidence="1" id="KW-0812">Transmembrane</keyword>